<dbReference type="GO" id="GO:0042952">
    <property type="term" value="P:beta-ketoadipate pathway"/>
    <property type="evidence" value="ECO:0007669"/>
    <property type="project" value="InterPro"/>
</dbReference>
<evidence type="ECO:0000313" key="3">
    <source>
        <dbReference type="Proteomes" id="UP000243719"/>
    </source>
</evidence>
<keyword evidence="3" id="KW-1185">Reference proteome</keyword>
<dbReference type="InterPro" id="IPR000073">
    <property type="entry name" value="AB_hydrolase_1"/>
</dbReference>
<dbReference type="SUPFAM" id="SSF53474">
    <property type="entry name" value="alpha/beta-Hydrolases"/>
    <property type="match status" value="1"/>
</dbReference>
<accession>A0A1H2PJ75</accession>
<reference evidence="3" key="1">
    <citation type="submission" date="2016-09" db="EMBL/GenBank/DDBJ databases">
        <authorList>
            <person name="Varghese N."/>
            <person name="Submissions S."/>
        </authorList>
    </citation>
    <scope>NUCLEOTIDE SEQUENCE [LARGE SCALE GENOMIC DNA]</scope>
    <source>
        <strain evidence="3">JS23</strain>
    </source>
</reference>
<gene>
    <name evidence="2" type="ORF">SAMN05216551_101269</name>
</gene>
<evidence type="ECO:0000259" key="1">
    <source>
        <dbReference type="Pfam" id="PF00561"/>
    </source>
</evidence>
<dbReference type="PANTHER" id="PTHR43433">
    <property type="entry name" value="HYDROLASE, ALPHA/BETA FOLD FAMILY PROTEIN"/>
    <property type="match status" value="1"/>
</dbReference>
<dbReference type="RefSeq" id="WP_091903798.1">
    <property type="nucleotide sequence ID" value="NZ_FNLO01000001.1"/>
</dbReference>
<organism evidence="2 3">
    <name type="scientific">Chitinasiproducens palmae</name>
    <dbReference type="NCBI Taxonomy" id="1770053"/>
    <lineage>
        <taxon>Bacteria</taxon>
        <taxon>Pseudomonadati</taxon>
        <taxon>Pseudomonadota</taxon>
        <taxon>Betaproteobacteria</taxon>
        <taxon>Burkholderiales</taxon>
        <taxon>Burkholderiaceae</taxon>
        <taxon>Chitinasiproducens</taxon>
    </lineage>
</organism>
<proteinExistence type="predicted"/>
<dbReference type="PANTHER" id="PTHR43433:SF5">
    <property type="entry name" value="AB HYDROLASE-1 DOMAIN-CONTAINING PROTEIN"/>
    <property type="match status" value="1"/>
</dbReference>
<dbReference type="PRINTS" id="PR00111">
    <property type="entry name" value="ABHYDROLASE"/>
</dbReference>
<dbReference type="InterPro" id="IPR026968">
    <property type="entry name" value="PcaD/CatD"/>
</dbReference>
<dbReference type="NCBIfam" id="TIGR02427">
    <property type="entry name" value="protocat_pcaD"/>
    <property type="match status" value="1"/>
</dbReference>
<dbReference type="InterPro" id="IPR050471">
    <property type="entry name" value="AB_hydrolase"/>
</dbReference>
<dbReference type="STRING" id="1770053.SAMN05216551_101269"/>
<evidence type="ECO:0000313" key="2">
    <source>
        <dbReference type="EMBL" id="SDV46345.1"/>
    </source>
</evidence>
<dbReference type="Pfam" id="PF00561">
    <property type="entry name" value="Abhydrolase_1"/>
    <property type="match status" value="1"/>
</dbReference>
<dbReference type="InterPro" id="IPR029058">
    <property type="entry name" value="AB_hydrolase_fold"/>
</dbReference>
<dbReference type="Gene3D" id="3.40.50.1820">
    <property type="entry name" value="alpha/beta hydrolase"/>
    <property type="match status" value="1"/>
</dbReference>
<name>A0A1H2PJ75_9BURK</name>
<sequence length="259" mass="28124">MPYADLPDVRLHYELEGDVQRPVLMLSNSLGTSLDMWAPQRDAWLRDFRLLRYDTRGHGQSSVPPGPYRFATLAADAIGLLDHLGLQKVHFCGLSMGGITGQQLALDYPDRIERLVLSNTAAYIGPPENWENRASAVERDGIGSIADAVISRWLTPPFAAANPERAAALKAILLRSPDAGYAANCRALAASDLRERIASITQPTLVIAGSGDVPTPPSDAAFLASHIQNARLVEFDAAHLSNWEQPQAFAEAVSDFLLN</sequence>
<dbReference type="AlphaFoldDB" id="A0A1H2PJ75"/>
<dbReference type="Proteomes" id="UP000243719">
    <property type="component" value="Unassembled WGS sequence"/>
</dbReference>
<dbReference type="EMBL" id="FNLO01000001">
    <property type="protein sequence ID" value="SDV46345.1"/>
    <property type="molecule type" value="Genomic_DNA"/>
</dbReference>
<dbReference type="GO" id="GO:0047570">
    <property type="term" value="F:3-oxoadipate enol-lactonase activity"/>
    <property type="evidence" value="ECO:0007669"/>
    <property type="project" value="InterPro"/>
</dbReference>
<protein>
    <submittedName>
        <fullName evidence="2">3-oxoadipate enol-lactonase</fullName>
    </submittedName>
</protein>
<feature type="domain" description="AB hydrolase-1" evidence="1">
    <location>
        <begin position="22"/>
        <end position="246"/>
    </location>
</feature>
<dbReference type="OrthoDB" id="9793083at2"/>